<keyword evidence="6 14" id="KW-0808">Transferase</keyword>
<feature type="domain" description="YrdC-like" evidence="16">
    <location>
        <begin position="31"/>
        <end position="236"/>
    </location>
</feature>
<evidence type="ECO:0000256" key="9">
    <source>
        <dbReference type="ARBA" id="ARBA00022741"/>
    </source>
</evidence>
<feature type="binding site" evidence="15">
    <location>
        <position position="178"/>
    </location>
    <ligand>
        <name>L-threonine</name>
        <dbReference type="ChEBI" id="CHEBI:57926"/>
    </ligand>
</feature>
<reference evidence="17 18" key="1">
    <citation type="journal article" date="2023" name="Elife">
        <title>Identification of key yeast species and microbe-microbe interactions impacting larval growth of Drosophila in the wild.</title>
        <authorList>
            <person name="Mure A."/>
            <person name="Sugiura Y."/>
            <person name="Maeda R."/>
            <person name="Honda K."/>
            <person name="Sakurai N."/>
            <person name="Takahashi Y."/>
            <person name="Watada M."/>
            <person name="Katoh T."/>
            <person name="Gotoh A."/>
            <person name="Gotoh Y."/>
            <person name="Taniguchi I."/>
            <person name="Nakamura K."/>
            <person name="Hayashi T."/>
            <person name="Katayama T."/>
            <person name="Uemura T."/>
            <person name="Hattori Y."/>
        </authorList>
    </citation>
    <scope>NUCLEOTIDE SEQUENCE [LARGE SCALE GENOMIC DNA]</scope>
    <source>
        <strain evidence="17 18">SC-9</strain>
    </source>
</reference>
<dbReference type="GO" id="GO:0003725">
    <property type="term" value="F:double-stranded RNA binding"/>
    <property type="evidence" value="ECO:0007669"/>
    <property type="project" value="UniProtKB-UniRule"/>
</dbReference>
<feature type="binding site" evidence="15">
    <location>
        <position position="81"/>
    </location>
    <ligand>
        <name>ATP</name>
        <dbReference type="ChEBI" id="CHEBI:30616"/>
    </ligand>
</feature>
<proteinExistence type="inferred from homology"/>
<evidence type="ECO:0000256" key="8">
    <source>
        <dbReference type="ARBA" id="ARBA00022695"/>
    </source>
</evidence>
<comment type="subcellular location">
    <subcellularLocation>
        <location evidence="1 14">Cytoplasm</location>
    </subcellularLocation>
</comment>
<evidence type="ECO:0000256" key="1">
    <source>
        <dbReference type="ARBA" id="ARBA00004496"/>
    </source>
</evidence>
<dbReference type="PANTHER" id="PTHR17490">
    <property type="entry name" value="SUA5"/>
    <property type="match status" value="1"/>
</dbReference>
<feature type="binding site" evidence="15">
    <location>
        <position position="54"/>
    </location>
    <ligand>
        <name>L-threonine</name>
        <dbReference type="ChEBI" id="CHEBI:57926"/>
    </ligand>
</feature>
<dbReference type="PIRSF" id="PIRSF004930">
    <property type="entry name" value="Tln_factor_SUA5"/>
    <property type="match status" value="1"/>
</dbReference>
<dbReference type="GO" id="GO:0000049">
    <property type="term" value="F:tRNA binding"/>
    <property type="evidence" value="ECO:0007669"/>
    <property type="project" value="TreeGrafter"/>
</dbReference>
<dbReference type="PANTHER" id="PTHR17490:SF16">
    <property type="entry name" value="THREONYLCARBAMOYL-AMP SYNTHASE"/>
    <property type="match status" value="1"/>
</dbReference>
<sequence>MDTEVLKIDVTSIEYADRNTESPNINDPVTERNLQKAAKIITQAGGLVGFPTETVYGLGGSAINDESTANIFKAKNRPSDNPLIVHISSMNQLERIITANTNNPSKAKIPEIYKPLIEKFWPGPVSILIPIDTSINDKNNPYVLSKNVTNNLDTVAIRFPSDPVARSLIALSDTPIAAPSANTSTKPSPTMASHVYHDLKGKIPLILDGGNCNIGLESTVINGLVSPPTLLRPGGLSIKEIKKVPGFENLVTELNIKKDSNEPVRTPGMKYKHYSPNAMVYLIINTKPEQNIFKSEAIGKLINANETSKSALVSELGFGQFKESDNLILRELGTTVKDIQFNMFRLLREMDQLSVKRILLIVNNSTLEDEDGLAIINRLGKAASEKVYI</sequence>
<evidence type="ECO:0000256" key="6">
    <source>
        <dbReference type="ARBA" id="ARBA00022679"/>
    </source>
</evidence>
<dbReference type="EMBL" id="BTFZ01000020">
    <property type="protein sequence ID" value="GMM38781.1"/>
    <property type="molecule type" value="Genomic_DNA"/>
</dbReference>
<comment type="catalytic activity">
    <reaction evidence="12 14">
        <text>L-threonine + hydrogencarbonate + ATP = L-threonylcarbamoyladenylate + diphosphate + H2O</text>
        <dbReference type="Rhea" id="RHEA:36407"/>
        <dbReference type="ChEBI" id="CHEBI:15377"/>
        <dbReference type="ChEBI" id="CHEBI:17544"/>
        <dbReference type="ChEBI" id="CHEBI:30616"/>
        <dbReference type="ChEBI" id="CHEBI:33019"/>
        <dbReference type="ChEBI" id="CHEBI:57926"/>
        <dbReference type="ChEBI" id="CHEBI:73682"/>
        <dbReference type="EC" id="2.7.7.87"/>
    </reaction>
</comment>
<keyword evidence="5 14" id="KW-0963">Cytoplasm</keyword>
<feature type="binding site" evidence="15">
    <location>
        <position position="274"/>
    </location>
    <ligand>
        <name>ATP</name>
        <dbReference type="ChEBI" id="CHEBI:30616"/>
    </ligand>
</feature>
<dbReference type="GO" id="GO:0005737">
    <property type="term" value="C:cytoplasm"/>
    <property type="evidence" value="ECO:0007669"/>
    <property type="project" value="UniProtKB-SubCell"/>
</dbReference>
<dbReference type="AlphaFoldDB" id="A0AAV5QWE3"/>
<feature type="binding site" evidence="15">
    <location>
        <position position="86"/>
    </location>
    <ligand>
        <name>L-threonine</name>
        <dbReference type="ChEBI" id="CHEBI:57926"/>
    </ligand>
</feature>
<keyword evidence="8 14" id="KW-0548">Nucleotidyltransferase</keyword>
<protein>
    <recommendedName>
        <fullName evidence="4 14">Threonylcarbamoyl-AMP synthase</fullName>
        <shortName evidence="14">TC-AMP synthase</shortName>
        <ecNumber evidence="3 14">2.7.7.87</ecNumber>
    </recommendedName>
    <alternativeName>
        <fullName evidence="11 14">L-threonylcarbamoyladenylate synthase</fullName>
    </alternativeName>
</protein>
<dbReference type="Gene3D" id="3.90.870.10">
    <property type="entry name" value="DHBP synthase"/>
    <property type="match status" value="1"/>
</dbReference>
<dbReference type="Gene3D" id="3.40.50.11030">
    <property type="entry name" value="Threonylcarbamoyl-AMP synthase, C-terminal domain"/>
    <property type="match status" value="1"/>
</dbReference>
<comment type="similarity">
    <text evidence="2 14">Belongs to the SUA5 family.</text>
</comment>
<evidence type="ECO:0000256" key="4">
    <source>
        <dbReference type="ARBA" id="ARBA00015492"/>
    </source>
</evidence>
<organism evidence="17 18">
    <name type="scientific">Saccharomycopsis crataegensis</name>
    <dbReference type="NCBI Taxonomy" id="43959"/>
    <lineage>
        <taxon>Eukaryota</taxon>
        <taxon>Fungi</taxon>
        <taxon>Dikarya</taxon>
        <taxon>Ascomycota</taxon>
        <taxon>Saccharomycotina</taxon>
        <taxon>Saccharomycetes</taxon>
        <taxon>Saccharomycopsidaceae</taxon>
        <taxon>Saccharomycopsis</taxon>
    </lineage>
</organism>
<evidence type="ECO:0000313" key="18">
    <source>
        <dbReference type="Proteomes" id="UP001360560"/>
    </source>
</evidence>
<evidence type="ECO:0000256" key="3">
    <source>
        <dbReference type="ARBA" id="ARBA00012584"/>
    </source>
</evidence>
<dbReference type="Pfam" id="PF01300">
    <property type="entry name" value="Sua5_yciO_yrdC"/>
    <property type="match status" value="1"/>
</dbReference>
<evidence type="ECO:0000259" key="16">
    <source>
        <dbReference type="PROSITE" id="PS51163"/>
    </source>
</evidence>
<dbReference type="FunFam" id="3.90.870.10:FF:000008">
    <property type="entry name" value="Threonylcarbamoyl-AMP synthase"/>
    <property type="match status" value="1"/>
</dbReference>
<accession>A0AAV5QWE3</accession>
<feature type="binding site" evidence="15">
    <location>
        <position position="158"/>
    </location>
    <ligand>
        <name>L-threonine</name>
        <dbReference type="ChEBI" id="CHEBI:57926"/>
    </ligand>
</feature>
<evidence type="ECO:0000256" key="2">
    <source>
        <dbReference type="ARBA" id="ARBA00007663"/>
    </source>
</evidence>
<evidence type="ECO:0000256" key="13">
    <source>
        <dbReference type="ARBA" id="ARBA00056339"/>
    </source>
</evidence>
<evidence type="ECO:0000313" key="17">
    <source>
        <dbReference type="EMBL" id="GMM38781.1"/>
    </source>
</evidence>
<comment type="function">
    <text evidence="13">Required for the formation of a threonylcarbamoyl group on adenosine at position 37 (t(6)A37) in tRNAs that read codons beginning with adenine. Likely catalyzes the conversion of L-threonine, HCO(3)(-)/CO(2) and ATP to give threonylcarbamoyl-AMP (TC-AMP) as the acyladenylate intermediate, with the release of diphosphate. Required for normal translation, by ensuring translation fidelity at the level of codon recognition, appropriate translation initiation selection and maintenance of reading frame. Also involved in telomere replication. Binds to single-stranded telomeric (ssTG) DNA and positively regulates telomere length.</text>
</comment>
<keyword evidence="10 14" id="KW-0067">ATP-binding</keyword>
<feature type="binding site" evidence="15">
    <location>
        <position position="218"/>
    </location>
    <ligand>
        <name>L-threonine</name>
        <dbReference type="ChEBI" id="CHEBI:57926"/>
    </ligand>
</feature>
<dbReference type="InterPro" id="IPR038385">
    <property type="entry name" value="Sua5/YwlC_C"/>
</dbReference>
<dbReference type="SUPFAM" id="SSF55821">
    <property type="entry name" value="YrdC/RibB"/>
    <property type="match status" value="1"/>
</dbReference>
<comment type="caution">
    <text evidence="17">The sequence shown here is derived from an EMBL/GenBank/DDBJ whole genome shotgun (WGS) entry which is preliminary data.</text>
</comment>
<dbReference type="GO" id="GO:0002949">
    <property type="term" value="P:tRNA threonylcarbamoyladenosine modification"/>
    <property type="evidence" value="ECO:0007669"/>
    <property type="project" value="UniProtKB-ARBA"/>
</dbReference>
<evidence type="ECO:0000256" key="11">
    <source>
        <dbReference type="ARBA" id="ARBA00029774"/>
    </source>
</evidence>
<dbReference type="NCBIfam" id="TIGR00057">
    <property type="entry name" value="L-threonylcarbamoyladenylate synthase"/>
    <property type="match status" value="1"/>
</dbReference>
<gene>
    <name evidence="17" type="ORF">DASC09_061200</name>
</gene>
<evidence type="ECO:0000256" key="15">
    <source>
        <dbReference type="PIRSR" id="PIRSR004930-1"/>
    </source>
</evidence>
<dbReference type="RefSeq" id="XP_064855776.1">
    <property type="nucleotide sequence ID" value="XM_064999704.1"/>
</dbReference>
<feature type="binding site" evidence="15">
    <location>
        <position position="180"/>
    </location>
    <ligand>
        <name>ATP</name>
        <dbReference type="ChEBI" id="CHEBI:30616"/>
    </ligand>
</feature>
<name>A0AAV5QWE3_9ASCO</name>
<evidence type="ECO:0000256" key="5">
    <source>
        <dbReference type="ARBA" id="ARBA00022490"/>
    </source>
</evidence>
<dbReference type="GO" id="GO:0005524">
    <property type="term" value="F:ATP binding"/>
    <property type="evidence" value="ECO:0007669"/>
    <property type="project" value="UniProtKB-UniRule"/>
</dbReference>
<evidence type="ECO:0000256" key="12">
    <source>
        <dbReference type="ARBA" id="ARBA00048366"/>
    </source>
</evidence>
<dbReference type="Pfam" id="PF03481">
    <property type="entry name" value="Sua5_C"/>
    <property type="match status" value="1"/>
</dbReference>
<dbReference type="InterPro" id="IPR005145">
    <property type="entry name" value="Sua5_C"/>
</dbReference>
<keyword evidence="9 14" id="KW-0547">Nucleotide-binding</keyword>
<dbReference type="Proteomes" id="UP001360560">
    <property type="component" value="Unassembled WGS sequence"/>
</dbReference>
<feature type="binding site" evidence="15">
    <location>
        <position position="188"/>
    </location>
    <ligand>
        <name>ATP</name>
        <dbReference type="ChEBI" id="CHEBI:30616"/>
    </ligand>
</feature>
<keyword evidence="7 14" id="KW-0819">tRNA processing</keyword>
<dbReference type="PROSITE" id="PS51163">
    <property type="entry name" value="YRDC"/>
    <property type="match status" value="1"/>
</dbReference>
<feature type="binding site" evidence="15">
    <location>
        <position position="232"/>
    </location>
    <ligand>
        <name>ATP</name>
        <dbReference type="ChEBI" id="CHEBI:30616"/>
    </ligand>
</feature>
<dbReference type="GeneID" id="90076769"/>
<dbReference type="GO" id="GO:0006450">
    <property type="term" value="P:regulation of translational fidelity"/>
    <property type="evidence" value="ECO:0007669"/>
    <property type="project" value="TreeGrafter"/>
</dbReference>
<feature type="binding site" evidence="15">
    <location>
        <position position="154"/>
    </location>
    <ligand>
        <name>ATP</name>
        <dbReference type="ChEBI" id="CHEBI:30616"/>
    </ligand>
</feature>
<dbReference type="InterPro" id="IPR010923">
    <property type="entry name" value="T(6)A37_SUA5"/>
</dbReference>
<dbReference type="InterPro" id="IPR050156">
    <property type="entry name" value="TC-AMP_synthase_SUA5"/>
</dbReference>
<evidence type="ECO:0000256" key="14">
    <source>
        <dbReference type="PIRNR" id="PIRNR004930"/>
    </source>
</evidence>
<dbReference type="InterPro" id="IPR006070">
    <property type="entry name" value="Sua5-like_dom"/>
</dbReference>
<dbReference type="GO" id="GO:0061710">
    <property type="term" value="F:L-threonylcarbamoyladenylate synthase"/>
    <property type="evidence" value="ECO:0007669"/>
    <property type="project" value="UniProtKB-EC"/>
</dbReference>
<feature type="binding site" evidence="15">
    <location>
        <position position="77"/>
    </location>
    <ligand>
        <name>ATP</name>
        <dbReference type="ChEBI" id="CHEBI:30616"/>
    </ligand>
</feature>
<dbReference type="EC" id="2.7.7.87" evidence="3 14"/>
<dbReference type="InterPro" id="IPR017945">
    <property type="entry name" value="DHBP_synth_RibB-like_a/b_dom"/>
</dbReference>
<evidence type="ECO:0000256" key="10">
    <source>
        <dbReference type="ARBA" id="ARBA00022840"/>
    </source>
</evidence>
<evidence type="ECO:0000256" key="7">
    <source>
        <dbReference type="ARBA" id="ARBA00022694"/>
    </source>
</evidence>
<keyword evidence="18" id="KW-1185">Reference proteome</keyword>